<gene>
    <name evidence="1" type="ORF">MML48_2g00008808</name>
</gene>
<protein>
    <submittedName>
        <fullName evidence="1">Zinc finger fyve domain-containing protein 26</fullName>
    </submittedName>
</protein>
<keyword evidence="2" id="KW-1185">Reference proteome</keyword>
<dbReference type="Proteomes" id="UP001056778">
    <property type="component" value="Chromosome 2"/>
</dbReference>
<organism evidence="1 2">
    <name type="scientific">Holotrichia oblita</name>
    <name type="common">Chafer beetle</name>
    <dbReference type="NCBI Taxonomy" id="644536"/>
    <lineage>
        <taxon>Eukaryota</taxon>
        <taxon>Metazoa</taxon>
        <taxon>Ecdysozoa</taxon>
        <taxon>Arthropoda</taxon>
        <taxon>Hexapoda</taxon>
        <taxon>Insecta</taxon>
        <taxon>Pterygota</taxon>
        <taxon>Neoptera</taxon>
        <taxon>Endopterygota</taxon>
        <taxon>Coleoptera</taxon>
        <taxon>Polyphaga</taxon>
        <taxon>Scarabaeiformia</taxon>
        <taxon>Scarabaeidae</taxon>
        <taxon>Melolonthinae</taxon>
        <taxon>Holotrichia</taxon>
    </lineage>
</organism>
<evidence type="ECO:0000313" key="1">
    <source>
        <dbReference type="EMBL" id="KAI4468933.1"/>
    </source>
</evidence>
<dbReference type="EMBL" id="CM043016">
    <property type="protein sequence ID" value="KAI4468933.1"/>
    <property type="molecule type" value="Genomic_DNA"/>
</dbReference>
<sequence length="1544" mass="178759">MIFGLEQSALANEIEYSIAIAELRKNINLQQHKGWKTLRPTSLINKHVASSNTIFEKLESKSDISQKAINTLDILMTIPFDHSALQELINIVDVELGDNRSFLPPFYHRMKQMKSDNYYHSNTILLSCNSVDVSKFDEEYSLYEKLSKVYDNFQLIAQRSESGVLSFNHILHKLLLELQEICTGFKFANKDQIQYMHRLLKYLKAFSRIFLLEQNNTDLISKGCDASLLEILKHQRVDLISKLIYERHVDGVDFDYIFGKMKLDLTYHIAACSFPKVNLNRSNANWKGVPLFKPRRDVVSYIQKRNWLLAFMINKIHGIQDEKIDSNEIRIRTLGNLIQLEDVQNLKSLFNDNEILTVLNRDFCTYITDEQEVISKDDNFYPILLQLPDTNNWKQLYNLISSINEIRIDAKIQKLCDLILCNLIKCREEDAYYKYIRFITNRDIRLEIILAEMQYWPAEFCLDIIKFETSICEEGNKVMDLQNWYKKIQLYVQMRNMFDSLSWFEVHQLCKDDKNVLSRILQTHDVIDDELLYAITTDYFIYVFNQHQPLTKIKTLFDKLPQEHLIYICKNLLKSLKSLENLAFVLNCLKEKAVASETNLQNLEISLKMLTYFTPEEQQQYFCLMGDPLSILEMLLMNTKFEKLGNILQGIEKDIKTTEEDENIISVEKIDKLIRTYGEKSVDFRVITRPSSTCQSDSKIMQSIDSLCLEQKMFAMPEKVPTKEEWISDDNVTECMCCYQITFSMFNRRHHCRRCGRVICWNCSLQKMLVESYGDILVRVCKDCYKQSRSGTSDSDSMNSERSRIDDFWTLTDNLEHNAILRQEFSYENAPSVLLCLSILKYHSKSDLCPKFLLTQCENILQILHPIGTYYEVEIDFNLIINMLKSLAVAAKMISNQSLLQWGASKADKMISQAEMLGLLAEKGYLHLLSSRSQNVHIDANVLRHVRDKLLELEQWHLALEVSTKAGLDTAGVFAKWGKSYLKAGNLQMARLKFHMCFEKCAQFETPDYSNFHESHSSLRGSNRSLHQSKLSLNSSFKPSKSPLLLNEIIQILESKTERVNIKVLKSLSSAKPLYDSTSSLQSNPASSTIRSEDSVSIISKLQSLNAIANGNFLQPDNCGDFDKINGPHLENIYYEECIYYLEKYGSHLSLCQFYIRHNDFRQTLEYIIENEVNTDIFIEIYMTCLKDGRIDHLQEIIFAMDPTLDIWKNYIRHICIYLEKQCMLHSLYQLQQFIGDFVRAAMTCIKFYSHEISCFEEFHNRVQYLQNARVHLKQELEQEQWVDVQSVSSLQSSDAFEEKSISNPALVMKMNTKEVSKHLNTIQLQIEAVEFLTICEQAGTSVSDTIIDIQIPNASNLPGDALKLPTLFGSTYEKMQLAILCVVSGQNIEDGFGIAYKIINDYKLKASKIYCQCGRLLAKAKRYSSVPGLVKCIRSGGEKDSVLTEMCDEMLALTARTLSDHNATDKQLEDIIKHISNRTIKVNSYIETKQLRSAFLLTAKFGRIGDIRRISREAEIYNRPDVKKLCQKYLQIQDHGTSKTESS</sequence>
<accession>A0ACB9TQ95</accession>
<reference evidence="1" key="1">
    <citation type="submission" date="2022-04" db="EMBL/GenBank/DDBJ databases">
        <title>Chromosome-scale genome assembly of Holotrichia oblita Faldermann.</title>
        <authorList>
            <person name="Rongchong L."/>
        </authorList>
    </citation>
    <scope>NUCLEOTIDE SEQUENCE</scope>
    <source>
        <strain evidence="1">81SQS9</strain>
    </source>
</reference>
<proteinExistence type="predicted"/>
<comment type="caution">
    <text evidence="1">The sequence shown here is derived from an EMBL/GenBank/DDBJ whole genome shotgun (WGS) entry which is preliminary data.</text>
</comment>
<evidence type="ECO:0000313" key="2">
    <source>
        <dbReference type="Proteomes" id="UP001056778"/>
    </source>
</evidence>
<name>A0ACB9TQ95_HOLOL</name>